<protein>
    <submittedName>
        <fullName evidence="1">Uncharacterized protein</fullName>
    </submittedName>
</protein>
<comment type="caution">
    <text evidence="1">The sequence shown here is derived from an EMBL/GenBank/DDBJ whole genome shotgun (WGS) entry which is preliminary data.</text>
</comment>
<dbReference type="Proteomes" id="UP000286687">
    <property type="component" value="Unassembled WGS sequence"/>
</dbReference>
<evidence type="ECO:0000313" key="1">
    <source>
        <dbReference type="EMBL" id="RVU63249.1"/>
    </source>
</evidence>
<evidence type="ECO:0000313" key="2">
    <source>
        <dbReference type="Proteomes" id="UP000286687"/>
    </source>
</evidence>
<proteinExistence type="predicted"/>
<dbReference type="AlphaFoldDB" id="A0A437SII0"/>
<name>A0A437SII0_BACTU</name>
<reference evidence="1 2" key="1">
    <citation type="submission" date="2018-01" db="EMBL/GenBank/DDBJ databases">
        <title>Complete genome sequence of G25-42.</title>
        <authorList>
            <person name="Zheng Z."/>
            <person name="Sun M."/>
        </authorList>
    </citation>
    <scope>NUCLEOTIDE SEQUENCE [LARGE SCALE GENOMIC DNA]</scope>
    <source>
        <strain evidence="1 2">G25-42</strain>
    </source>
</reference>
<dbReference type="EMBL" id="LDER01000213">
    <property type="protein sequence ID" value="RVU63249.1"/>
    <property type="molecule type" value="Genomic_DNA"/>
</dbReference>
<sequence length="80" mass="9795">MPIFKEIKYFKSFLVYMKKIHFISILKLMGMWRYPLNTTLFLFVDRSNDIKSHFYSLESQKKHQILKGNEHMEKVILLHM</sequence>
<organism evidence="1 2">
    <name type="scientific">Bacillus thuringiensis</name>
    <dbReference type="NCBI Taxonomy" id="1428"/>
    <lineage>
        <taxon>Bacteria</taxon>
        <taxon>Bacillati</taxon>
        <taxon>Bacillota</taxon>
        <taxon>Bacilli</taxon>
        <taxon>Bacillales</taxon>
        <taxon>Bacillaceae</taxon>
        <taxon>Bacillus</taxon>
        <taxon>Bacillus cereus group</taxon>
    </lineage>
</organism>
<gene>
    <name evidence="1" type="ORF">BM74_16140</name>
</gene>
<accession>A0A437SII0</accession>